<dbReference type="GO" id="GO:0016020">
    <property type="term" value="C:membrane"/>
    <property type="evidence" value="ECO:0007669"/>
    <property type="project" value="UniProtKB-SubCell"/>
</dbReference>
<dbReference type="Proteomes" id="UP001321047">
    <property type="component" value="Unassembled WGS sequence"/>
</dbReference>
<evidence type="ECO:0000256" key="1">
    <source>
        <dbReference type="ARBA" id="ARBA00004370"/>
    </source>
</evidence>
<dbReference type="CDD" id="cd06530">
    <property type="entry name" value="S26_SPase_I"/>
    <property type="match status" value="1"/>
</dbReference>
<dbReference type="GO" id="GO:0006465">
    <property type="term" value="P:signal peptide processing"/>
    <property type="evidence" value="ECO:0007669"/>
    <property type="project" value="InterPro"/>
</dbReference>
<feature type="transmembrane region" description="Helical" evidence="5">
    <location>
        <begin position="170"/>
        <end position="190"/>
    </location>
</feature>
<dbReference type="GO" id="GO:0009003">
    <property type="term" value="F:signal peptidase activity"/>
    <property type="evidence" value="ECO:0007669"/>
    <property type="project" value="UniProtKB-EC"/>
</dbReference>
<comment type="subcellular location">
    <subcellularLocation>
        <location evidence="1">Membrane</location>
    </subcellularLocation>
</comment>
<evidence type="ECO:0000313" key="6">
    <source>
        <dbReference type="EMBL" id="MCU4750801.1"/>
    </source>
</evidence>
<keyword evidence="7" id="KW-1185">Reference proteome</keyword>
<evidence type="ECO:0000256" key="2">
    <source>
        <dbReference type="ARBA" id="ARBA00022692"/>
    </source>
</evidence>
<reference evidence="6 7" key="1">
    <citation type="submission" date="2022-09" db="EMBL/GenBank/DDBJ databases">
        <title>Enrichment on poylsaccharides allowed isolation of novel metabolic and taxonomic groups of Haloarchaea.</title>
        <authorList>
            <person name="Sorokin D.Y."/>
            <person name="Elcheninov A.G."/>
            <person name="Khizhniak T.V."/>
            <person name="Kolganova T.V."/>
            <person name="Kublanov I.V."/>
        </authorList>
    </citation>
    <scope>NUCLEOTIDE SEQUENCE [LARGE SCALE GENOMIC DNA]</scope>
    <source>
        <strain evidence="6 7">AArc-curdl1</strain>
    </source>
</reference>
<comment type="caution">
    <text evidence="6">The sequence shown here is derived from an EMBL/GenBank/DDBJ whole genome shotgun (WGS) entry which is preliminary data.</text>
</comment>
<keyword evidence="3 5" id="KW-1133">Transmembrane helix</keyword>
<dbReference type="NCBIfam" id="TIGR02228">
    <property type="entry name" value="sigpep_I_arch"/>
    <property type="match status" value="1"/>
</dbReference>
<evidence type="ECO:0000256" key="5">
    <source>
        <dbReference type="SAM" id="Phobius"/>
    </source>
</evidence>
<evidence type="ECO:0000313" key="7">
    <source>
        <dbReference type="Proteomes" id="UP001321047"/>
    </source>
</evidence>
<name>A0AAP2Z563_9EURY</name>
<feature type="transmembrane region" description="Helical" evidence="5">
    <location>
        <begin position="339"/>
        <end position="366"/>
    </location>
</feature>
<dbReference type="InterPro" id="IPR036286">
    <property type="entry name" value="LexA/Signal_pep-like_sf"/>
</dbReference>
<feature type="transmembrane region" description="Helical" evidence="5">
    <location>
        <begin position="211"/>
        <end position="230"/>
    </location>
</feature>
<protein>
    <submittedName>
        <fullName evidence="6">Signal peptidase I</fullName>
        <ecNumber evidence="6">3.4.21.89</ecNumber>
    </submittedName>
</protein>
<organism evidence="6 7">
    <name type="scientific">Natronosalvus hydrolyticus</name>
    <dbReference type="NCBI Taxonomy" id="2979988"/>
    <lineage>
        <taxon>Archaea</taxon>
        <taxon>Methanobacteriati</taxon>
        <taxon>Methanobacteriota</taxon>
        <taxon>Stenosarchaea group</taxon>
        <taxon>Halobacteria</taxon>
        <taxon>Halobacteriales</taxon>
        <taxon>Natrialbaceae</taxon>
        <taxon>Natronosalvus</taxon>
    </lineage>
</organism>
<dbReference type="AlphaFoldDB" id="A0AAP2Z563"/>
<keyword evidence="2 5" id="KW-0812">Transmembrane</keyword>
<gene>
    <name evidence="6" type="ORF">OB919_02200</name>
</gene>
<dbReference type="SUPFAM" id="SSF51306">
    <property type="entry name" value="LexA/Signal peptidase"/>
    <property type="match status" value="1"/>
</dbReference>
<keyword evidence="6" id="KW-0378">Hydrolase</keyword>
<dbReference type="InterPro" id="IPR019533">
    <property type="entry name" value="Peptidase_S26"/>
</dbReference>
<accession>A0AAP2Z563</accession>
<dbReference type="EMBL" id="JAOPJZ010000001">
    <property type="protein sequence ID" value="MCU4750801.1"/>
    <property type="molecule type" value="Genomic_DNA"/>
</dbReference>
<keyword evidence="4 5" id="KW-0472">Membrane</keyword>
<dbReference type="InterPro" id="IPR001733">
    <property type="entry name" value="Peptidase_S26B"/>
</dbReference>
<dbReference type="GO" id="GO:0004252">
    <property type="term" value="F:serine-type endopeptidase activity"/>
    <property type="evidence" value="ECO:0007669"/>
    <property type="project" value="InterPro"/>
</dbReference>
<dbReference type="EC" id="3.4.21.89" evidence="6"/>
<evidence type="ECO:0000256" key="4">
    <source>
        <dbReference type="ARBA" id="ARBA00023136"/>
    </source>
</evidence>
<dbReference type="RefSeq" id="WP_342805929.1">
    <property type="nucleotide sequence ID" value="NZ_JAOPJZ010000001.1"/>
</dbReference>
<sequence length="381" mass="39735">MDGRRLLTLCGTALAVVVVSLLVFGSILGQPILLSYVETGSMEPTIDEGDGFIAIPTAVAGPVESGDVVVYDAQEIDGGGLTTHRVVGSSSGGYVTRGDANMVTDQDSGEPPVTDGQVVAKALQVNGQVVTIPHLGTAVMGVESGVESLQFRLASTLGTGALLGSFGTSYLLFGFGIAVLAIAAFLDRSGVATRSRSRRRSRQNVFNAKRVVLAMGLVICLVTVGTMIAMSGSTEVGFVSSEYDSGASHVIPAGETDDRTYEIAHNGPVPVVTVVEPASDGIDVDAESTRLERGDGFNATVSVTAPPETGYYLRSFAEYRYFAVLPTPVIVGLHAIHPWLAAAAVTAVTVGIFVLPFALLIGTGAIRTRERRRSSPTGFLR</sequence>
<proteinExistence type="predicted"/>
<evidence type="ECO:0000256" key="3">
    <source>
        <dbReference type="ARBA" id="ARBA00022989"/>
    </source>
</evidence>